<dbReference type="STRING" id="91360.SAMN05660330_03857"/>
<proteinExistence type="predicted"/>
<dbReference type="Pfam" id="PF01592">
    <property type="entry name" value="NifU_N"/>
    <property type="match status" value="1"/>
</dbReference>
<dbReference type="CDD" id="cd06664">
    <property type="entry name" value="IscU_like"/>
    <property type="match status" value="1"/>
</dbReference>
<organism evidence="2 3">
    <name type="scientific">Desulforhopalus singaporensis</name>
    <dbReference type="NCBI Taxonomy" id="91360"/>
    <lineage>
        <taxon>Bacteria</taxon>
        <taxon>Pseudomonadati</taxon>
        <taxon>Thermodesulfobacteriota</taxon>
        <taxon>Desulfobulbia</taxon>
        <taxon>Desulfobulbales</taxon>
        <taxon>Desulfocapsaceae</taxon>
        <taxon>Desulforhopalus</taxon>
    </lineage>
</organism>
<dbReference type="Proteomes" id="UP000199073">
    <property type="component" value="Unassembled WGS sequence"/>
</dbReference>
<evidence type="ECO:0000259" key="1">
    <source>
        <dbReference type="Pfam" id="PF01592"/>
    </source>
</evidence>
<dbReference type="InterPro" id="IPR002871">
    <property type="entry name" value="NIF_FeS_clus_asmbl_NifU_N"/>
</dbReference>
<dbReference type="OrthoDB" id="5420473at2"/>
<reference evidence="2 3" key="1">
    <citation type="submission" date="2016-10" db="EMBL/GenBank/DDBJ databases">
        <authorList>
            <person name="de Groot N.N."/>
        </authorList>
    </citation>
    <scope>NUCLEOTIDE SEQUENCE [LARGE SCALE GENOMIC DNA]</scope>
    <source>
        <strain evidence="2 3">DSM 12130</strain>
    </source>
</reference>
<dbReference type="GO" id="GO:0005506">
    <property type="term" value="F:iron ion binding"/>
    <property type="evidence" value="ECO:0007669"/>
    <property type="project" value="InterPro"/>
</dbReference>
<dbReference type="GO" id="GO:0016226">
    <property type="term" value="P:iron-sulfur cluster assembly"/>
    <property type="evidence" value="ECO:0007669"/>
    <property type="project" value="InterPro"/>
</dbReference>
<evidence type="ECO:0000313" key="2">
    <source>
        <dbReference type="EMBL" id="SDP73009.1"/>
    </source>
</evidence>
<sequence length="141" mass="16072">MADNSHPSYEEHSENFQKMVSRVERYGELEYPDGYGTRTGDCGDTIEIFLSVRGAQLQMVTFRVNGCANTVACGNTVSFLMEGRTLADGWELTPENVSDYLKTLPADHFHCAELAVGAFYNALTDYNKRQKEQWKQNYPRR</sequence>
<dbReference type="SUPFAM" id="SSF82649">
    <property type="entry name" value="SufE/NifU"/>
    <property type="match status" value="1"/>
</dbReference>
<accession>A0A1H0V390</accession>
<keyword evidence="3" id="KW-1185">Reference proteome</keyword>
<name>A0A1H0V390_9BACT</name>
<dbReference type="AlphaFoldDB" id="A0A1H0V390"/>
<protein>
    <submittedName>
        <fullName evidence="2">Nitrogen fixation protein NifU</fullName>
    </submittedName>
</protein>
<gene>
    <name evidence="2" type="ORF">SAMN05660330_03857</name>
</gene>
<dbReference type="Gene3D" id="3.90.1010.10">
    <property type="match status" value="1"/>
</dbReference>
<evidence type="ECO:0000313" key="3">
    <source>
        <dbReference type="Proteomes" id="UP000199073"/>
    </source>
</evidence>
<dbReference type="RefSeq" id="WP_092225767.1">
    <property type="nucleotide sequence ID" value="NZ_FNJI01000040.1"/>
</dbReference>
<dbReference type="EMBL" id="FNJI01000040">
    <property type="protein sequence ID" value="SDP73009.1"/>
    <property type="molecule type" value="Genomic_DNA"/>
</dbReference>
<dbReference type="GO" id="GO:0051536">
    <property type="term" value="F:iron-sulfur cluster binding"/>
    <property type="evidence" value="ECO:0007669"/>
    <property type="project" value="InterPro"/>
</dbReference>
<feature type="domain" description="NIF system FeS cluster assembly NifU N-terminal" evidence="1">
    <location>
        <begin position="41"/>
        <end position="132"/>
    </location>
</feature>